<organism evidence="8 11">
    <name type="scientific">Didymodactylos carnosus</name>
    <dbReference type="NCBI Taxonomy" id="1234261"/>
    <lineage>
        <taxon>Eukaryota</taxon>
        <taxon>Metazoa</taxon>
        <taxon>Spiralia</taxon>
        <taxon>Gnathifera</taxon>
        <taxon>Rotifera</taxon>
        <taxon>Eurotatoria</taxon>
        <taxon>Bdelloidea</taxon>
        <taxon>Philodinida</taxon>
        <taxon>Philodinidae</taxon>
        <taxon>Didymodactylos</taxon>
    </lineage>
</organism>
<dbReference type="GO" id="GO:0016020">
    <property type="term" value="C:membrane"/>
    <property type="evidence" value="ECO:0007669"/>
    <property type="project" value="UniProtKB-SubCell"/>
</dbReference>
<dbReference type="Proteomes" id="UP000677228">
    <property type="component" value="Unassembled WGS sequence"/>
</dbReference>
<keyword evidence="4 5" id="KW-0472">Membrane</keyword>
<dbReference type="Pfam" id="PF00520">
    <property type="entry name" value="Ion_trans"/>
    <property type="match status" value="1"/>
</dbReference>
<keyword evidence="3 5" id="KW-1133">Transmembrane helix</keyword>
<dbReference type="OrthoDB" id="10068803at2759"/>
<comment type="subcellular location">
    <subcellularLocation>
        <location evidence="1">Membrane</location>
        <topology evidence="1">Multi-pass membrane protein</topology>
    </subcellularLocation>
</comment>
<dbReference type="InterPro" id="IPR005821">
    <property type="entry name" value="Ion_trans_dom"/>
</dbReference>
<dbReference type="PANTHER" id="PTHR46726">
    <property type="entry name" value="TWO PORE CHANNEL 3"/>
    <property type="match status" value="1"/>
</dbReference>
<feature type="transmembrane region" description="Helical" evidence="5">
    <location>
        <begin position="112"/>
        <end position="132"/>
    </location>
</feature>
<dbReference type="EMBL" id="CAJOBC010092153">
    <property type="protein sequence ID" value="CAF4406994.1"/>
    <property type="molecule type" value="Genomic_DNA"/>
</dbReference>
<feature type="domain" description="Ion transport" evidence="6">
    <location>
        <begin position="113"/>
        <end position="215"/>
    </location>
</feature>
<gene>
    <name evidence="8" type="ORF">GPM918_LOCUS38918</name>
    <name evidence="7" type="ORF">OVA965_LOCUS34544</name>
    <name evidence="10" type="ORF">SRO942_LOCUS39776</name>
    <name evidence="9" type="ORF">TMI583_LOCUS35468</name>
</gene>
<evidence type="ECO:0000256" key="3">
    <source>
        <dbReference type="ARBA" id="ARBA00022989"/>
    </source>
</evidence>
<dbReference type="SUPFAM" id="SSF81324">
    <property type="entry name" value="Voltage-gated potassium channels"/>
    <property type="match status" value="1"/>
</dbReference>
<feature type="transmembrane region" description="Helical" evidence="5">
    <location>
        <begin position="138"/>
        <end position="155"/>
    </location>
</feature>
<dbReference type="SUPFAM" id="SSF47473">
    <property type="entry name" value="EF-hand"/>
    <property type="match status" value="1"/>
</dbReference>
<dbReference type="Gene3D" id="1.20.120.350">
    <property type="entry name" value="Voltage-gated potassium channels. Chain C"/>
    <property type="match status" value="1"/>
</dbReference>
<dbReference type="EMBL" id="CAJNOQ010026487">
    <property type="protein sequence ID" value="CAF1546131.1"/>
    <property type="molecule type" value="Genomic_DNA"/>
</dbReference>
<evidence type="ECO:0000313" key="9">
    <source>
        <dbReference type="EMBL" id="CAF4239557.1"/>
    </source>
</evidence>
<evidence type="ECO:0000256" key="5">
    <source>
        <dbReference type="SAM" id="Phobius"/>
    </source>
</evidence>
<evidence type="ECO:0000256" key="2">
    <source>
        <dbReference type="ARBA" id="ARBA00022692"/>
    </source>
</evidence>
<accession>A0A815WQ77</accession>
<proteinExistence type="predicted"/>
<feature type="non-terminal residue" evidence="8">
    <location>
        <position position="1"/>
    </location>
</feature>
<dbReference type="InterPro" id="IPR011992">
    <property type="entry name" value="EF-hand-dom_pair"/>
</dbReference>
<keyword evidence="2 5" id="KW-0812">Transmembrane</keyword>
<dbReference type="GO" id="GO:0005216">
    <property type="term" value="F:monoatomic ion channel activity"/>
    <property type="evidence" value="ECO:0007669"/>
    <property type="project" value="InterPro"/>
</dbReference>
<protein>
    <recommendedName>
        <fullName evidence="6">Ion transport domain-containing protein</fullName>
    </recommendedName>
</protein>
<reference evidence="8" key="1">
    <citation type="submission" date="2021-02" db="EMBL/GenBank/DDBJ databases">
        <authorList>
            <person name="Nowell W R."/>
        </authorList>
    </citation>
    <scope>NUCLEOTIDE SEQUENCE</scope>
</reference>
<keyword evidence="11" id="KW-1185">Reference proteome</keyword>
<evidence type="ECO:0000313" key="7">
    <source>
        <dbReference type="EMBL" id="CAF1443732.1"/>
    </source>
</evidence>
<dbReference type="EMBL" id="CAJOBA010050927">
    <property type="protein sequence ID" value="CAF4239557.1"/>
    <property type="molecule type" value="Genomic_DNA"/>
</dbReference>
<comment type="caution">
    <text evidence="8">The sequence shown here is derived from an EMBL/GenBank/DDBJ whole genome shotgun (WGS) entry which is preliminary data.</text>
</comment>
<dbReference type="PANTHER" id="PTHR46726:SF1">
    <property type="entry name" value="TWO-PORE CALCIUM CHANNEL 3"/>
    <property type="match status" value="1"/>
</dbReference>
<name>A0A815WQ77_9BILA</name>
<sequence>EDEQLNKKRQLISLHTVFDKLKTKDSIEYTTYQQLMESIKANITDEIVQVYWKTLGDKQDNNINIDQLNELIFNLNFSIQQRKSTEPWLQQTFPNFYNSKPSQILIMCVNTMLFRMIINLLIVGNAVCLAVSYNKLEWFFLSAFGVEVLLKMYAMGSKNYFQQKWNIFDFLIVTVSITYSIFTSAIHGLELNTDLLDAILVIRVLRLVKLVGNIESSVKKL</sequence>
<evidence type="ECO:0000313" key="11">
    <source>
        <dbReference type="Proteomes" id="UP000663829"/>
    </source>
</evidence>
<dbReference type="Proteomes" id="UP000663829">
    <property type="component" value="Unassembled WGS sequence"/>
</dbReference>
<evidence type="ECO:0000259" key="6">
    <source>
        <dbReference type="Pfam" id="PF00520"/>
    </source>
</evidence>
<dbReference type="AlphaFoldDB" id="A0A815WQ77"/>
<evidence type="ECO:0000313" key="8">
    <source>
        <dbReference type="EMBL" id="CAF1546131.1"/>
    </source>
</evidence>
<dbReference type="Proteomes" id="UP000681722">
    <property type="component" value="Unassembled WGS sequence"/>
</dbReference>
<evidence type="ECO:0000256" key="4">
    <source>
        <dbReference type="ARBA" id="ARBA00023136"/>
    </source>
</evidence>
<evidence type="ECO:0000256" key="1">
    <source>
        <dbReference type="ARBA" id="ARBA00004141"/>
    </source>
</evidence>
<evidence type="ECO:0000313" key="10">
    <source>
        <dbReference type="EMBL" id="CAF4406994.1"/>
    </source>
</evidence>
<dbReference type="InterPro" id="IPR027359">
    <property type="entry name" value="Volt_channel_dom_sf"/>
</dbReference>
<dbReference type="EMBL" id="CAJNOK010029114">
    <property type="protein sequence ID" value="CAF1443732.1"/>
    <property type="molecule type" value="Genomic_DNA"/>
</dbReference>
<feature type="transmembrane region" description="Helical" evidence="5">
    <location>
        <begin position="167"/>
        <end position="189"/>
    </location>
</feature>
<dbReference type="Proteomes" id="UP000682733">
    <property type="component" value="Unassembled WGS sequence"/>
</dbReference>